<dbReference type="InterPro" id="IPR007863">
    <property type="entry name" value="Peptidase_M16_C"/>
</dbReference>
<dbReference type="AlphaFoldDB" id="A0A9D1R7D4"/>
<dbReference type="Pfam" id="PF00675">
    <property type="entry name" value="Peptidase_M16"/>
    <property type="match status" value="1"/>
</dbReference>
<accession>A0A9D1R7D4</accession>
<dbReference type="Pfam" id="PF05193">
    <property type="entry name" value="Peptidase_M16_C"/>
    <property type="match status" value="1"/>
</dbReference>
<dbReference type="Pfam" id="PF08367">
    <property type="entry name" value="M16C_assoc"/>
    <property type="match status" value="1"/>
</dbReference>
<dbReference type="GO" id="GO:0004222">
    <property type="term" value="F:metalloendopeptidase activity"/>
    <property type="evidence" value="ECO:0007669"/>
    <property type="project" value="TreeGrafter"/>
</dbReference>
<dbReference type="GO" id="GO:0046872">
    <property type="term" value="F:metal ion binding"/>
    <property type="evidence" value="ECO:0007669"/>
    <property type="project" value="InterPro"/>
</dbReference>
<evidence type="ECO:0000313" key="3">
    <source>
        <dbReference type="Proteomes" id="UP000824265"/>
    </source>
</evidence>
<dbReference type="InterPro" id="IPR013578">
    <property type="entry name" value="Peptidase_M16C_assoc"/>
</dbReference>
<organism evidence="2 3">
    <name type="scientific">Candidatus Acetatifactor stercoripullorum</name>
    <dbReference type="NCBI Taxonomy" id="2838414"/>
    <lineage>
        <taxon>Bacteria</taxon>
        <taxon>Bacillati</taxon>
        <taxon>Bacillota</taxon>
        <taxon>Clostridia</taxon>
        <taxon>Lachnospirales</taxon>
        <taxon>Lachnospiraceae</taxon>
        <taxon>Acetatifactor</taxon>
    </lineage>
</organism>
<protein>
    <submittedName>
        <fullName evidence="2">Insulinase family protein</fullName>
    </submittedName>
</protein>
<comment type="caution">
    <text evidence="2">The sequence shown here is derived from an EMBL/GenBank/DDBJ whole genome shotgun (WGS) entry which is preliminary data.</text>
</comment>
<dbReference type="FunFam" id="3.30.830.10:FF:000034">
    <property type="entry name" value="presequence protease 1, chloroplastic/mitochondrial"/>
    <property type="match status" value="1"/>
</dbReference>
<reference evidence="2" key="1">
    <citation type="journal article" date="2021" name="PeerJ">
        <title>Extensive microbial diversity within the chicken gut microbiome revealed by metagenomics and culture.</title>
        <authorList>
            <person name="Gilroy R."/>
            <person name="Ravi A."/>
            <person name="Getino M."/>
            <person name="Pursley I."/>
            <person name="Horton D.L."/>
            <person name="Alikhan N.F."/>
            <person name="Baker D."/>
            <person name="Gharbi K."/>
            <person name="Hall N."/>
            <person name="Watson M."/>
            <person name="Adriaenssens E.M."/>
            <person name="Foster-Nyarko E."/>
            <person name="Jarju S."/>
            <person name="Secka A."/>
            <person name="Antonio M."/>
            <person name="Oren A."/>
            <person name="Chaudhuri R.R."/>
            <person name="La Ragione R."/>
            <person name="Hildebrand F."/>
            <person name="Pallen M.J."/>
        </authorList>
    </citation>
    <scope>NUCLEOTIDE SEQUENCE</scope>
    <source>
        <strain evidence="2">CHK195-6426</strain>
    </source>
</reference>
<evidence type="ECO:0000259" key="1">
    <source>
        <dbReference type="SMART" id="SM01264"/>
    </source>
</evidence>
<dbReference type="InterPro" id="IPR011765">
    <property type="entry name" value="Pept_M16_N"/>
</dbReference>
<dbReference type="SMART" id="SM01264">
    <property type="entry name" value="M16C_associated"/>
    <property type="match status" value="1"/>
</dbReference>
<gene>
    <name evidence="2" type="ORF">H9742_12170</name>
</gene>
<proteinExistence type="predicted"/>
<dbReference type="Gene3D" id="3.30.830.10">
    <property type="entry name" value="Metalloenzyme, LuxS/M16 peptidase-like"/>
    <property type="match status" value="4"/>
</dbReference>
<dbReference type="InterPro" id="IPR055130">
    <property type="entry name" value="PreP_C"/>
</dbReference>
<feature type="domain" description="Peptidase M16C associated" evidence="1">
    <location>
        <begin position="461"/>
        <end position="711"/>
    </location>
</feature>
<dbReference type="Proteomes" id="UP000824265">
    <property type="component" value="Unassembled WGS sequence"/>
</dbReference>
<dbReference type="PANTHER" id="PTHR43016">
    <property type="entry name" value="PRESEQUENCE PROTEASE"/>
    <property type="match status" value="1"/>
</dbReference>
<evidence type="ECO:0000313" key="2">
    <source>
        <dbReference type="EMBL" id="HIW82250.1"/>
    </source>
</evidence>
<sequence length="971" mass="110755">MRVEELSSYEILEKRESKDINSLCFLCRHKKTGAKVVLISNDDENKVFYVGFRTPPKDSTGAAHILEHSVLCGSKEFPVKDPFVELVKGSLNTFLNAMTYPDKTIYPVASCNDADFQNLMHVYLDAVFYPNIYEKEAVFCQEGWHYELSEEGELSLNGVVYNEMKGAFSSPDDVLEREMMRSLYPHTVYAWESGGDPQVIPELTYEEFLAFHKKYYHPSNCYIYLYGNMDMAEKLMFIDEHYLSAFDEKEIDSSIGEEPAFTQQNRVVREYPLNEEEDEEDNTYLSFNVSVGDSLDKELYVAFQILDYALCSAPGAPLKKKLTDLKVGKDVYSIYENGIHQPYFSIVAKGTSLNKEKLFLDTIKQELERLVREGFDKKALLAGINYYEFKYREADFGSYPKGLMYGLQIMDSWLYDETKPFLHIEALDTFGELKRKVSEGYFEALTDKYLLRNPHTSVVILKPHKGLAAIQEEENKKKLEDILEKMTPEERAQVKDRQELLLQFQETPDSPEDLQKIPLLTRKDLKKEANALVNEERLLGDTRLLYHPVFTNGIGYLRLIFFVKDIPREYFPYIGVLKGCLGLLNTEHYQYGDLFNEMNLVTGGMAAVNNVYANVEDSDRFSVTLELKTKALYENLGKAVELMQEILFTSDFSDTKRLYEILAEGKSRMQAQMISAGHSVAVGRALAGASVSGAVGEVLSGISFYRLISRLETHFEEEKERLTECLAQLARMIFRKENLMVDFVGEEEALKELTEPIGALKERLYTCLVPKEAYTPETIRKKEGFLTSGQVQYVCRAGNFRKKGLPYHGALRVLKVMLGYEYLWVNVRVKGGAYGCMCGFGRSGDSYFVSYRDPNLEKTLQIYEEAPEAISQFSADERTMTQYVIGAVSDLDVPMNPAAKGLYSLSAYMTGLTQEMLQRERDELLAAEPETIRSLAKQVKAFLDEELLCVVGSAGKIKEAQEKFDVVENLL</sequence>
<dbReference type="EMBL" id="DXGH01000069">
    <property type="protein sequence ID" value="HIW82250.1"/>
    <property type="molecule type" value="Genomic_DNA"/>
</dbReference>
<dbReference type="Pfam" id="PF22516">
    <property type="entry name" value="PreP_C"/>
    <property type="match status" value="1"/>
</dbReference>
<name>A0A9D1R7D4_9FIRM</name>
<reference evidence="2" key="2">
    <citation type="submission" date="2021-04" db="EMBL/GenBank/DDBJ databases">
        <authorList>
            <person name="Gilroy R."/>
        </authorList>
    </citation>
    <scope>NUCLEOTIDE SEQUENCE</scope>
    <source>
        <strain evidence="2">CHK195-6426</strain>
    </source>
</reference>
<dbReference type="GO" id="GO:0016485">
    <property type="term" value="P:protein processing"/>
    <property type="evidence" value="ECO:0007669"/>
    <property type="project" value="TreeGrafter"/>
</dbReference>
<dbReference type="InterPro" id="IPR011249">
    <property type="entry name" value="Metalloenz_LuxS/M16"/>
</dbReference>
<dbReference type="PANTHER" id="PTHR43016:SF13">
    <property type="entry name" value="PRESEQUENCE PROTEASE, MITOCHONDRIAL"/>
    <property type="match status" value="1"/>
</dbReference>
<dbReference type="SUPFAM" id="SSF63411">
    <property type="entry name" value="LuxS/MPP-like metallohydrolase"/>
    <property type="match status" value="4"/>
</dbReference>